<keyword evidence="3" id="KW-1003">Cell membrane</keyword>
<reference evidence="10 11" key="1">
    <citation type="journal article" date="2016" name="Nat. Commun.">
        <title>Thousands of microbial genomes shed light on interconnected biogeochemical processes in an aquifer system.</title>
        <authorList>
            <person name="Anantharaman K."/>
            <person name="Brown C.T."/>
            <person name="Hug L.A."/>
            <person name="Sharon I."/>
            <person name="Castelle C.J."/>
            <person name="Probst A.J."/>
            <person name="Thomas B.C."/>
            <person name="Singh A."/>
            <person name="Wilkins M.J."/>
            <person name="Karaoz U."/>
            <person name="Brodie E.L."/>
            <person name="Williams K.H."/>
            <person name="Hubbard S.S."/>
            <person name="Banfield J.F."/>
        </authorList>
    </citation>
    <scope>NUCLEOTIDE SEQUENCE [LARGE SCALE GENOMIC DNA]</scope>
</reference>
<evidence type="ECO:0000256" key="7">
    <source>
        <dbReference type="SAM" id="Phobius"/>
    </source>
</evidence>
<name>A0A1F5EGY7_9BACT</name>
<sequence length="168" mass="18827">MDIVIFNLVSLNIVLSVLVRTLIIFFFAFLILRLMGKRQLTHLTYIDLLLIIALGSSVGDVMIYDESVVQMFSSIIAISVVGVFVKVLNELSSHSKRINDLVTGHASLIIENGQFLHKALAHEDISEEDVLGMLRQKGFLSVKEIKKAFLEADGELSVITKNMRMHKN</sequence>
<feature type="transmembrane region" description="Helical" evidence="7">
    <location>
        <begin position="70"/>
        <end position="88"/>
    </location>
</feature>
<dbReference type="EMBL" id="MFAE01000015">
    <property type="protein sequence ID" value="OGD66689.1"/>
    <property type="molecule type" value="Genomic_DNA"/>
</dbReference>
<evidence type="ECO:0000313" key="10">
    <source>
        <dbReference type="EMBL" id="OGD66689.1"/>
    </source>
</evidence>
<dbReference type="PANTHER" id="PTHR34582:SF6">
    <property type="entry name" value="UPF0702 TRANSMEMBRANE PROTEIN YCAP"/>
    <property type="match status" value="1"/>
</dbReference>
<dbReference type="Gene3D" id="3.30.240.20">
    <property type="entry name" value="bsu07140 like domains"/>
    <property type="match status" value="1"/>
</dbReference>
<dbReference type="Pfam" id="PF04239">
    <property type="entry name" value="DUF421"/>
    <property type="match status" value="1"/>
</dbReference>
<feature type="transmembrane region" description="Helical" evidence="7">
    <location>
        <begin position="6"/>
        <end position="32"/>
    </location>
</feature>
<keyword evidence="4 7" id="KW-0812">Transmembrane</keyword>
<dbReference type="AlphaFoldDB" id="A0A1F5EGY7"/>
<evidence type="ECO:0000259" key="9">
    <source>
        <dbReference type="Pfam" id="PF20730"/>
    </source>
</evidence>
<evidence type="ECO:0000256" key="4">
    <source>
        <dbReference type="ARBA" id="ARBA00022692"/>
    </source>
</evidence>
<dbReference type="InterPro" id="IPR023090">
    <property type="entry name" value="UPF0702_alpha/beta_dom_sf"/>
</dbReference>
<evidence type="ECO:0000256" key="1">
    <source>
        <dbReference type="ARBA" id="ARBA00004651"/>
    </source>
</evidence>
<feature type="transmembrane region" description="Helical" evidence="7">
    <location>
        <begin position="44"/>
        <end position="64"/>
    </location>
</feature>
<proteinExistence type="inferred from homology"/>
<dbReference type="InterPro" id="IPR048454">
    <property type="entry name" value="YetF_N"/>
</dbReference>
<evidence type="ECO:0000259" key="8">
    <source>
        <dbReference type="Pfam" id="PF04239"/>
    </source>
</evidence>
<keyword evidence="6 7" id="KW-0472">Membrane</keyword>
<comment type="similarity">
    <text evidence="2">Belongs to the UPF0702 family.</text>
</comment>
<dbReference type="Proteomes" id="UP000179003">
    <property type="component" value="Unassembled WGS sequence"/>
</dbReference>
<comment type="subcellular location">
    <subcellularLocation>
        <location evidence="1">Cell membrane</location>
        <topology evidence="1">Multi-pass membrane protein</topology>
    </subcellularLocation>
</comment>
<evidence type="ECO:0000256" key="5">
    <source>
        <dbReference type="ARBA" id="ARBA00022989"/>
    </source>
</evidence>
<dbReference type="GO" id="GO:0005886">
    <property type="term" value="C:plasma membrane"/>
    <property type="evidence" value="ECO:0007669"/>
    <property type="project" value="UniProtKB-SubCell"/>
</dbReference>
<evidence type="ECO:0000256" key="2">
    <source>
        <dbReference type="ARBA" id="ARBA00006448"/>
    </source>
</evidence>
<comment type="caution">
    <text evidence="10">The sequence shown here is derived from an EMBL/GenBank/DDBJ whole genome shotgun (WGS) entry which is preliminary data.</text>
</comment>
<dbReference type="PANTHER" id="PTHR34582">
    <property type="entry name" value="UPF0702 TRANSMEMBRANE PROTEIN YCAP"/>
    <property type="match status" value="1"/>
</dbReference>
<dbReference type="InterPro" id="IPR007353">
    <property type="entry name" value="DUF421"/>
</dbReference>
<evidence type="ECO:0008006" key="12">
    <source>
        <dbReference type="Google" id="ProtNLM"/>
    </source>
</evidence>
<evidence type="ECO:0000256" key="3">
    <source>
        <dbReference type="ARBA" id="ARBA00022475"/>
    </source>
</evidence>
<accession>A0A1F5EGY7</accession>
<dbReference type="Pfam" id="PF20730">
    <property type="entry name" value="YetF_N"/>
    <property type="match status" value="1"/>
</dbReference>
<dbReference type="STRING" id="1797582.A2442_00180"/>
<feature type="domain" description="YetF-like N-terminal transmembrane" evidence="9">
    <location>
        <begin position="15"/>
        <end position="89"/>
    </location>
</feature>
<keyword evidence="5 7" id="KW-1133">Transmembrane helix</keyword>
<evidence type="ECO:0000256" key="6">
    <source>
        <dbReference type="ARBA" id="ARBA00023136"/>
    </source>
</evidence>
<gene>
    <name evidence="10" type="ORF">A2442_00180</name>
</gene>
<evidence type="ECO:0000313" key="11">
    <source>
        <dbReference type="Proteomes" id="UP000179003"/>
    </source>
</evidence>
<feature type="domain" description="YetF C-terminal" evidence="8">
    <location>
        <begin position="94"/>
        <end position="163"/>
    </location>
</feature>
<protein>
    <recommendedName>
        <fullName evidence="12">DUF421 domain-containing protein</fullName>
    </recommendedName>
</protein>
<organism evidence="10 11">
    <name type="scientific">Candidatus Campbellbacteria bacterium RIFOXYC2_FULL_35_25</name>
    <dbReference type="NCBI Taxonomy" id="1797582"/>
    <lineage>
        <taxon>Bacteria</taxon>
        <taxon>Candidatus Campbelliibacteriota</taxon>
    </lineage>
</organism>